<reference evidence="7 8" key="1">
    <citation type="submission" date="2020-03" db="EMBL/GenBank/DDBJ databases">
        <title>Genomic Encyclopedia of Type Strains, Phase III (KMG-III): the genomes of soil and plant-associated and newly described type strains.</title>
        <authorList>
            <person name="Whitman W."/>
        </authorList>
    </citation>
    <scope>NUCLEOTIDE SEQUENCE [LARGE SCALE GENOMIC DNA]</scope>
    <source>
        <strain evidence="7 8">CECT 8804</strain>
    </source>
</reference>
<evidence type="ECO:0000256" key="5">
    <source>
        <dbReference type="HAMAP-Rule" id="MF_00265"/>
    </source>
</evidence>
<comment type="similarity">
    <text evidence="5">Belongs to the PINc/VapC protein family.</text>
</comment>
<dbReference type="EC" id="3.1.-.-" evidence="5"/>
<protein>
    <recommendedName>
        <fullName evidence="5">Ribonuclease VapC</fullName>
        <shortName evidence="5">RNase VapC</shortName>
        <ecNumber evidence="5">3.1.-.-</ecNumber>
    </recommendedName>
    <alternativeName>
        <fullName evidence="5">Toxin VapC</fullName>
    </alternativeName>
</protein>
<accession>A0ABX0TRI0</accession>
<sequence length="123" mass="13491">MILVDSSVWVDHLRSHDPALSGLLQRQQVLSHPFVIGELALGSLRQRDVILEALRGLPHAIVASDEEVHALIERRQLFGTGIGYVDAHLVAATLLTTGARLWTRDRRLHAAACRFDLAAGDDA</sequence>
<keyword evidence="3 5" id="KW-0479">Metal-binding</keyword>
<comment type="cofactor">
    <cofactor evidence="5">
        <name>Mg(2+)</name>
        <dbReference type="ChEBI" id="CHEBI:18420"/>
    </cofactor>
</comment>
<keyword evidence="4 5" id="KW-0378">Hydrolase</keyword>
<evidence type="ECO:0000256" key="3">
    <source>
        <dbReference type="ARBA" id="ARBA00022723"/>
    </source>
</evidence>
<keyword evidence="1 5" id="KW-1277">Toxin-antitoxin system</keyword>
<evidence type="ECO:0000256" key="1">
    <source>
        <dbReference type="ARBA" id="ARBA00022649"/>
    </source>
</evidence>
<keyword evidence="2 5" id="KW-0540">Nuclease</keyword>
<feature type="domain" description="PIN" evidence="6">
    <location>
        <begin position="2"/>
        <end position="111"/>
    </location>
</feature>
<keyword evidence="8" id="KW-1185">Reference proteome</keyword>
<comment type="function">
    <text evidence="5">Toxic component of a toxin-antitoxin (TA) system. An RNase.</text>
</comment>
<dbReference type="Pfam" id="PF01850">
    <property type="entry name" value="PIN"/>
    <property type="match status" value="1"/>
</dbReference>
<dbReference type="InterPro" id="IPR022907">
    <property type="entry name" value="VapC_family"/>
</dbReference>
<proteinExistence type="inferred from homology"/>
<dbReference type="InterPro" id="IPR029060">
    <property type="entry name" value="PIN-like_dom_sf"/>
</dbReference>
<organism evidence="7 8">
    <name type="scientific">Sphingomonas vulcanisoli</name>
    <dbReference type="NCBI Taxonomy" id="1658060"/>
    <lineage>
        <taxon>Bacteria</taxon>
        <taxon>Pseudomonadati</taxon>
        <taxon>Pseudomonadota</taxon>
        <taxon>Alphaproteobacteria</taxon>
        <taxon>Sphingomonadales</taxon>
        <taxon>Sphingomonadaceae</taxon>
        <taxon>Sphingomonas</taxon>
    </lineage>
</organism>
<dbReference type="EMBL" id="JAAOZC010000003">
    <property type="protein sequence ID" value="NIJ08131.1"/>
    <property type="molecule type" value="Genomic_DNA"/>
</dbReference>
<dbReference type="Gene3D" id="3.40.50.1010">
    <property type="entry name" value="5'-nuclease"/>
    <property type="match status" value="1"/>
</dbReference>
<keyword evidence="5" id="KW-0800">Toxin</keyword>
<evidence type="ECO:0000313" key="7">
    <source>
        <dbReference type="EMBL" id="NIJ08131.1"/>
    </source>
</evidence>
<evidence type="ECO:0000256" key="2">
    <source>
        <dbReference type="ARBA" id="ARBA00022722"/>
    </source>
</evidence>
<name>A0ABX0TRI0_9SPHN</name>
<keyword evidence="5" id="KW-0460">Magnesium</keyword>
<gene>
    <name evidence="5" type="primary">vapC</name>
    <name evidence="7" type="ORF">FHS31_001741</name>
</gene>
<feature type="binding site" evidence="5">
    <location>
        <position position="5"/>
    </location>
    <ligand>
        <name>Mg(2+)</name>
        <dbReference type="ChEBI" id="CHEBI:18420"/>
    </ligand>
</feature>
<dbReference type="InterPro" id="IPR002716">
    <property type="entry name" value="PIN_dom"/>
</dbReference>
<evidence type="ECO:0000259" key="6">
    <source>
        <dbReference type="Pfam" id="PF01850"/>
    </source>
</evidence>
<dbReference type="SUPFAM" id="SSF88723">
    <property type="entry name" value="PIN domain-like"/>
    <property type="match status" value="1"/>
</dbReference>
<evidence type="ECO:0000256" key="4">
    <source>
        <dbReference type="ARBA" id="ARBA00022801"/>
    </source>
</evidence>
<comment type="caution">
    <text evidence="7">The sequence shown here is derived from an EMBL/GenBank/DDBJ whole genome shotgun (WGS) entry which is preliminary data.</text>
</comment>
<dbReference type="HAMAP" id="MF_00265">
    <property type="entry name" value="VapC_Nob1"/>
    <property type="match status" value="1"/>
</dbReference>
<dbReference type="Proteomes" id="UP000727456">
    <property type="component" value="Unassembled WGS sequence"/>
</dbReference>
<evidence type="ECO:0000313" key="8">
    <source>
        <dbReference type="Proteomes" id="UP000727456"/>
    </source>
</evidence>
<feature type="binding site" evidence="5">
    <location>
        <position position="86"/>
    </location>
    <ligand>
        <name>Mg(2+)</name>
        <dbReference type="ChEBI" id="CHEBI:18420"/>
    </ligand>
</feature>
<dbReference type="RefSeq" id="WP_167072948.1">
    <property type="nucleotide sequence ID" value="NZ_JAAOZC010000003.1"/>
</dbReference>